<dbReference type="NCBIfam" id="TIGR04183">
    <property type="entry name" value="Por_Secre_tail"/>
    <property type="match status" value="1"/>
</dbReference>
<evidence type="ECO:0000256" key="1">
    <source>
        <dbReference type="ARBA" id="ARBA00022729"/>
    </source>
</evidence>
<feature type="chain" id="PRO_5042561133" evidence="2">
    <location>
        <begin position="19"/>
        <end position="247"/>
    </location>
</feature>
<dbReference type="InterPro" id="IPR045266">
    <property type="entry name" value="DOH_DOMON"/>
</dbReference>
<dbReference type="AlphaFoldDB" id="A0AAJ1R1J8"/>
<dbReference type="RefSeq" id="WP_214590982.1">
    <property type="nucleotide sequence ID" value="NZ_JAUHGV010000004.1"/>
</dbReference>
<dbReference type="EMBL" id="JAUHGV010000004">
    <property type="protein sequence ID" value="MDN4011878.1"/>
    <property type="molecule type" value="Genomic_DNA"/>
</dbReference>
<name>A0AAJ1R1J8_9FLAO</name>
<proteinExistence type="predicted"/>
<keyword evidence="1 2" id="KW-0732">Signal</keyword>
<accession>A0AAJ1R1J8</accession>
<dbReference type="SMART" id="SM00664">
    <property type="entry name" value="DoH"/>
    <property type="match status" value="1"/>
</dbReference>
<feature type="domain" description="DOMON" evidence="3">
    <location>
        <begin position="54"/>
        <end position="140"/>
    </location>
</feature>
<organism evidence="4 5">
    <name type="scientific">Chryseobacterium gambrini</name>
    <dbReference type="NCBI Taxonomy" id="373672"/>
    <lineage>
        <taxon>Bacteria</taxon>
        <taxon>Pseudomonadati</taxon>
        <taxon>Bacteroidota</taxon>
        <taxon>Flavobacteriia</taxon>
        <taxon>Flavobacteriales</taxon>
        <taxon>Weeksellaceae</taxon>
        <taxon>Chryseobacterium group</taxon>
        <taxon>Chryseobacterium</taxon>
    </lineage>
</organism>
<dbReference type="CDD" id="cd09631">
    <property type="entry name" value="DOMON_DOH"/>
    <property type="match status" value="1"/>
</dbReference>
<sequence length="247" mass="26501">MKKILLIISMAIANLAWSQFTTSTVSLGSTGMTVKIDTDATTATITLTGSSTTWLAIGFGGTSMSAITDYFIWNSTTSRDYTGLSCQCQPTADASQSWTVTSDTTSGTVRTVVATRPLTSSGDYTFLNNTSSIPIIYAKGSSTTLSQHSSTNRGSTTLTRTALLATNEAAAQSKKVVLYPNPAKETVNFKNADKIKNIDVFESTGRKVKTIKADAKEINISDLKSGNYYLEITLKDGTTSFEKLIKE</sequence>
<evidence type="ECO:0000259" key="3">
    <source>
        <dbReference type="SMART" id="SM00664"/>
    </source>
</evidence>
<evidence type="ECO:0000256" key="2">
    <source>
        <dbReference type="SAM" id="SignalP"/>
    </source>
</evidence>
<dbReference type="InterPro" id="IPR026444">
    <property type="entry name" value="Secre_tail"/>
</dbReference>
<reference evidence="4" key="1">
    <citation type="submission" date="2023-06" db="EMBL/GenBank/DDBJ databases">
        <title>Two Chryseobacterium gambrini strains from China.</title>
        <authorList>
            <person name="Zeng J."/>
            <person name="Wu Y."/>
        </authorList>
    </citation>
    <scope>NUCLEOTIDE SEQUENCE</scope>
    <source>
        <strain evidence="4">SQ219</strain>
    </source>
</reference>
<feature type="signal peptide" evidence="2">
    <location>
        <begin position="1"/>
        <end position="18"/>
    </location>
</feature>
<dbReference type="InterPro" id="IPR005018">
    <property type="entry name" value="DOMON_domain"/>
</dbReference>
<comment type="caution">
    <text evidence="4">The sequence shown here is derived from an EMBL/GenBank/DDBJ whole genome shotgun (WGS) entry which is preliminary data.</text>
</comment>
<protein>
    <submittedName>
        <fullName evidence="4">T9SS type A sorting domain-containing protein</fullName>
    </submittedName>
</protein>
<gene>
    <name evidence="4" type="ORF">QX233_05375</name>
</gene>
<evidence type="ECO:0000313" key="5">
    <source>
        <dbReference type="Proteomes" id="UP001225933"/>
    </source>
</evidence>
<dbReference type="Pfam" id="PF18962">
    <property type="entry name" value="Por_Secre_tail"/>
    <property type="match status" value="1"/>
</dbReference>
<evidence type="ECO:0000313" key="4">
    <source>
        <dbReference type="EMBL" id="MDN4011878.1"/>
    </source>
</evidence>
<dbReference type="Proteomes" id="UP001225933">
    <property type="component" value="Unassembled WGS sequence"/>
</dbReference>